<organism evidence="1 2">
    <name type="scientific">Rhododendron molle</name>
    <name type="common">Chinese azalea</name>
    <name type="synonym">Azalea mollis</name>
    <dbReference type="NCBI Taxonomy" id="49168"/>
    <lineage>
        <taxon>Eukaryota</taxon>
        <taxon>Viridiplantae</taxon>
        <taxon>Streptophyta</taxon>
        <taxon>Embryophyta</taxon>
        <taxon>Tracheophyta</taxon>
        <taxon>Spermatophyta</taxon>
        <taxon>Magnoliopsida</taxon>
        <taxon>eudicotyledons</taxon>
        <taxon>Gunneridae</taxon>
        <taxon>Pentapetalae</taxon>
        <taxon>asterids</taxon>
        <taxon>Ericales</taxon>
        <taxon>Ericaceae</taxon>
        <taxon>Ericoideae</taxon>
        <taxon>Rhodoreae</taxon>
        <taxon>Rhododendron</taxon>
    </lineage>
</organism>
<evidence type="ECO:0000313" key="1">
    <source>
        <dbReference type="EMBL" id="KAI8538720.1"/>
    </source>
</evidence>
<comment type="caution">
    <text evidence="1">The sequence shown here is derived from an EMBL/GenBank/DDBJ whole genome shotgun (WGS) entry which is preliminary data.</text>
</comment>
<evidence type="ECO:0000313" key="2">
    <source>
        <dbReference type="Proteomes" id="UP001062846"/>
    </source>
</evidence>
<dbReference type="Proteomes" id="UP001062846">
    <property type="component" value="Chromosome 9"/>
</dbReference>
<sequence length="71" mass="7496">MVVDQKCVEGGGAEDGEEAVGVLVDENAKEGGVGGREGWSPRKEELGVGRGGRRGRRVALTEVSEMERRVG</sequence>
<keyword evidence="2" id="KW-1185">Reference proteome</keyword>
<reference evidence="1" key="1">
    <citation type="submission" date="2022-02" db="EMBL/GenBank/DDBJ databases">
        <title>Plant Genome Project.</title>
        <authorList>
            <person name="Zhang R.-G."/>
        </authorList>
    </citation>
    <scope>NUCLEOTIDE SEQUENCE</scope>
    <source>
        <strain evidence="1">AT1</strain>
    </source>
</reference>
<dbReference type="EMBL" id="CM046396">
    <property type="protein sequence ID" value="KAI8538720.1"/>
    <property type="molecule type" value="Genomic_DNA"/>
</dbReference>
<accession>A0ACC0MCL8</accession>
<name>A0ACC0MCL8_RHOML</name>
<proteinExistence type="predicted"/>
<gene>
    <name evidence="1" type="ORF">RHMOL_Rhmol09G0126000</name>
</gene>
<protein>
    <submittedName>
        <fullName evidence="1">Uncharacterized protein</fullName>
    </submittedName>
</protein>